<dbReference type="PANTHER" id="PTHR28682">
    <property type="entry name" value="INHIBITORY SYNAPTIC FACTOR 2A-RELATED"/>
    <property type="match status" value="1"/>
</dbReference>
<reference evidence="3" key="2">
    <citation type="submission" date="2025-08" db="UniProtKB">
        <authorList>
            <consortium name="Ensembl"/>
        </authorList>
    </citation>
    <scope>IDENTIFICATION</scope>
</reference>
<dbReference type="Ensembl" id="ENSLOCT00000001134.1">
    <property type="protein sequence ID" value="ENSLOCP00000001130.1"/>
    <property type="gene ID" value="ENSLOCG00000001008.1"/>
</dbReference>
<feature type="compositionally biased region" description="Polar residues" evidence="2">
    <location>
        <begin position="436"/>
        <end position="458"/>
    </location>
</feature>
<dbReference type="EMBL" id="AHAT01023246">
    <property type="status" value="NOT_ANNOTATED_CDS"/>
    <property type="molecule type" value="Genomic_DNA"/>
</dbReference>
<accession>W5LYC3</accession>
<dbReference type="Bgee" id="ENSLOCG00000001008">
    <property type="expression patterns" value="Expressed in brain and 3 other cell types or tissues"/>
</dbReference>
<sequence>MVSKEPDHIPTPGTGANPDKAMTVRSVLLNRDSPDIESRLKRRRNRTQQVRFKDLEEDTAGDPGRSSPASTALPQSRGAGPQAEPGVSVNGGSLVGTVGSLEGVASMLAGGAPRHPWGHQRPCSLSLPNPRRSCMSTAIQTSPSLQKYPPAVRLRSRSMGDFGDDEGADVGLNSQDKLWPHNDVKHLPSAQDGPAGLCCLRGDQLQCARACLRSPHAHALGTTASPSPGELKRIPTGETESPPPSGCQGHRLSTAHGSGSAPTCSPCNSHPGELPAEQCAYPAGQPPAAPCITPLRIKRPPDAPGGRRQALGRALSDPGRPSPCPSTCTTPTPLHASQDTQRGEQRSAAAPARLCCSEQDGGCSPVLGRTVASRGCEPSEDSRALHRQAGDCPPGLSENREEGDRADSQRPPHKPLSKAADTQHPGDTGPKPQGDCMSQGTPPKTDTPSPAQASSENIPPTIFCTEPQANHSGREPPMSPWDTPQPPGRTSRLEGSPLPPGQAETLRQVHELLELVAGAKGRLELSRAREKLLSQGRQAEELAAPACSPSHAWPRHQDISSLQTRLQSMEDVLETSQNTIKVLLDVIQDLEKKEAERDGRHSYRTGQDIENCGTCRDCACIIYSVEHDFRLQEGQFTRAWSIVGSESGHSSPQTSTAAPRNQDSPLSRPLAPAKPEHKKGRRKCFWFL</sequence>
<feature type="region of interest" description="Disordered" evidence="2">
    <location>
        <begin position="292"/>
        <end position="499"/>
    </location>
</feature>
<dbReference type="InterPro" id="IPR029337">
    <property type="entry name" value="INSYN2"/>
</dbReference>
<dbReference type="KEGG" id="loc:107079089"/>
<dbReference type="EMBL" id="AHAT01023248">
    <property type="status" value="NOT_ANNOTATED_CDS"/>
    <property type="molecule type" value="Genomic_DNA"/>
</dbReference>
<dbReference type="Pfam" id="PF15265">
    <property type="entry name" value="FAM196"/>
    <property type="match status" value="1"/>
</dbReference>
<dbReference type="PANTHER" id="PTHR28682:SF6">
    <property type="entry name" value="MUCIN-5AC"/>
    <property type="match status" value="1"/>
</dbReference>
<protein>
    <submittedName>
        <fullName evidence="3">Transcription initiation factor TFIID subunit 4-like</fullName>
    </submittedName>
</protein>
<dbReference type="Proteomes" id="UP000018468">
    <property type="component" value="Linkage group LG2"/>
</dbReference>
<dbReference type="HOGENOM" id="CLU_400038_0_0_1"/>
<dbReference type="EMBL" id="AHAT01023250">
    <property type="status" value="NOT_ANNOTATED_CDS"/>
    <property type="molecule type" value="Genomic_DNA"/>
</dbReference>
<evidence type="ECO:0000313" key="4">
    <source>
        <dbReference type="Proteomes" id="UP000018468"/>
    </source>
</evidence>
<dbReference type="EMBL" id="AHAT01023247">
    <property type="status" value="NOT_ANNOTATED_CDS"/>
    <property type="molecule type" value="Genomic_DNA"/>
</dbReference>
<reference evidence="3" key="3">
    <citation type="submission" date="2025-09" db="UniProtKB">
        <authorList>
            <consortium name="Ensembl"/>
        </authorList>
    </citation>
    <scope>IDENTIFICATION</scope>
</reference>
<dbReference type="InParanoid" id="W5LYC3"/>
<name>W5LYC3_LEPOC</name>
<dbReference type="EMBL" id="AHAT01023249">
    <property type="status" value="NOT_ANNOTATED_CDS"/>
    <property type="molecule type" value="Genomic_DNA"/>
</dbReference>
<feature type="compositionally biased region" description="Polar residues" evidence="2">
    <location>
        <begin position="647"/>
        <end position="665"/>
    </location>
</feature>
<dbReference type="GeneTree" id="ENSGT01120000272055"/>
<feature type="region of interest" description="Disordered" evidence="2">
    <location>
        <begin position="218"/>
        <end position="267"/>
    </location>
</feature>
<keyword evidence="4" id="KW-1185">Reference proteome</keyword>
<evidence type="ECO:0000256" key="2">
    <source>
        <dbReference type="SAM" id="MobiDB-lite"/>
    </source>
</evidence>
<feature type="coiled-coil region" evidence="1">
    <location>
        <begin position="559"/>
        <end position="593"/>
    </location>
</feature>
<dbReference type="GeneID" id="107079089"/>
<proteinExistence type="predicted"/>
<evidence type="ECO:0000313" key="3">
    <source>
        <dbReference type="Ensembl" id="ENSLOCP00000001130.1"/>
    </source>
</evidence>
<keyword evidence="1" id="KW-0175">Coiled coil</keyword>
<dbReference type="OrthoDB" id="8679980at2759"/>
<dbReference type="AlphaFoldDB" id="W5LYC3"/>
<feature type="compositionally biased region" description="Polar residues" evidence="2">
    <location>
        <begin position="255"/>
        <end position="267"/>
    </location>
</feature>
<dbReference type="OMA" id="LPIGHPQ"/>
<feature type="compositionally biased region" description="Basic and acidic residues" evidence="2">
    <location>
        <begin position="398"/>
        <end position="410"/>
    </location>
</feature>
<feature type="region of interest" description="Disordered" evidence="2">
    <location>
        <begin position="644"/>
        <end position="682"/>
    </location>
</feature>
<organism evidence="3 4">
    <name type="scientific">Lepisosteus oculatus</name>
    <name type="common">Spotted gar</name>
    <dbReference type="NCBI Taxonomy" id="7918"/>
    <lineage>
        <taxon>Eukaryota</taxon>
        <taxon>Metazoa</taxon>
        <taxon>Chordata</taxon>
        <taxon>Craniata</taxon>
        <taxon>Vertebrata</taxon>
        <taxon>Euteleostomi</taxon>
        <taxon>Actinopterygii</taxon>
        <taxon>Neopterygii</taxon>
        <taxon>Holostei</taxon>
        <taxon>Semionotiformes</taxon>
        <taxon>Lepisosteidae</taxon>
        <taxon>Lepisosteus</taxon>
    </lineage>
</organism>
<feature type="compositionally biased region" description="Pro residues" evidence="2">
    <location>
        <begin position="477"/>
        <end position="487"/>
    </location>
</feature>
<dbReference type="STRING" id="7918.ENSLOCP00000001130"/>
<dbReference type="EMBL" id="AHAT01023245">
    <property type="status" value="NOT_ANNOTATED_CDS"/>
    <property type="molecule type" value="Genomic_DNA"/>
</dbReference>
<dbReference type="eggNOG" id="ENOG502S2J5">
    <property type="taxonomic scope" value="Eukaryota"/>
</dbReference>
<reference evidence="4" key="1">
    <citation type="submission" date="2011-12" db="EMBL/GenBank/DDBJ databases">
        <title>The Draft Genome of Lepisosteus oculatus.</title>
        <authorList>
            <consortium name="The Broad Institute Genome Assembly &amp; Analysis Group"/>
            <consortium name="Computational R&amp;D Group"/>
            <consortium name="and Sequencing Platform"/>
            <person name="Di Palma F."/>
            <person name="Alfoldi J."/>
            <person name="Johnson J."/>
            <person name="Berlin A."/>
            <person name="Gnerre S."/>
            <person name="Jaffe D."/>
            <person name="MacCallum I."/>
            <person name="Young S."/>
            <person name="Walker B.J."/>
            <person name="Lander E.S."/>
            <person name="Lindblad-Toh K."/>
        </authorList>
    </citation>
    <scope>NUCLEOTIDE SEQUENCE [LARGE SCALE GENOMIC DNA]</scope>
</reference>
<feature type="region of interest" description="Disordered" evidence="2">
    <location>
        <begin position="1"/>
        <end position="91"/>
    </location>
</feature>
<evidence type="ECO:0000256" key="1">
    <source>
        <dbReference type="SAM" id="Coils"/>
    </source>
</evidence>